<dbReference type="Proteomes" id="UP001198163">
    <property type="component" value="Unassembled WGS sequence"/>
</dbReference>
<evidence type="ECO:0000313" key="5">
    <source>
        <dbReference type="Proteomes" id="UP001198163"/>
    </source>
</evidence>
<protein>
    <submittedName>
        <fullName evidence="4">GerMN domain-containing protein</fullName>
    </submittedName>
</protein>
<proteinExistence type="predicted"/>
<feature type="domain" description="GerMN" evidence="3">
    <location>
        <begin position="187"/>
        <end position="278"/>
    </location>
</feature>
<organism evidence="4 5">
    <name type="scientific">Teretinema zuelzerae</name>
    <dbReference type="NCBI Taxonomy" id="156"/>
    <lineage>
        <taxon>Bacteria</taxon>
        <taxon>Pseudomonadati</taxon>
        <taxon>Spirochaetota</taxon>
        <taxon>Spirochaetia</taxon>
        <taxon>Spirochaetales</taxon>
        <taxon>Treponemataceae</taxon>
        <taxon>Teretinema</taxon>
    </lineage>
</organism>
<feature type="compositionally biased region" description="Low complexity" evidence="1">
    <location>
        <begin position="132"/>
        <end position="144"/>
    </location>
</feature>
<keyword evidence="2" id="KW-0472">Membrane</keyword>
<dbReference type="RefSeq" id="WP_230757603.1">
    <property type="nucleotide sequence ID" value="NZ_JAINWA010000003.1"/>
</dbReference>
<sequence length="293" mass="31729">MPDKKKKKSASLGCLFWIAFILLVLILFFLKRDTISSVLEKTGIADTLFRNKTVTIESDEPAIPSVKKTDGDEPLLIVPAPQPAAESEAEPAEPQKTESPKSVEAAEKPAPAKEAEPKPVPEKTADRNTDTKPAAAAEKPAAKPSRTPAEKPVPQRKAQLWFVVIDGDGRVLRKQVAREVPKTDSPLADSLASLFSGPNAAEEKKGFRTLIPPGTKLLSATVKDGVATLNFNDAFQFNQFGIEGFIGQLAQIVFTATEFPTVVSVQILIEGQRKEYLGGEGVWIGTPLSRDKF</sequence>
<gene>
    <name evidence="4" type="ORF">K7J14_13905</name>
</gene>
<dbReference type="SMART" id="SM00909">
    <property type="entry name" value="Germane"/>
    <property type="match status" value="1"/>
</dbReference>
<dbReference type="EMBL" id="JAINWA010000003">
    <property type="protein sequence ID" value="MCD1655787.1"/>
    <property type="molecule type" value="Genomic_DNA"/>
</dbReference>
<evidence type="ECO:0000313" key="4">
    <source>
        <dbReference type="EMBL" id="MCD1655787.1"/>
    </source>
</evidence>
<keyword evidence="2" id="KW-1133">Transmembrane helix</keyword>
<feature type="compositionally biased region" description="Basic and acidic residues" evidence="1">
    <location>
        <begin position="93"/>
        <end position="130"/>
    </location>
</feature>
<evidence type="ECO:0000256" key="2">
    <source>
        <dbReference type="SAM" id="Phobius"/>
    </source>
</evidence>
<feature type="region of interest" description="Disordered" evidence="1">
    <location>
        <begin position="83"/>
        <end position="154"/>
    </location>
</feature>
<reference evidence="4" key="1">
    <citation type="submission" date="2021-08" db="EMBL/GenBank/DDBJ databases">
        <title>Comparative analyses of Brucepasteria parasyntrophica and Teretinema zuelzerae.</title>
        <authorList>
            <person name="Song Y."/>
            <person name="Brune A."/>
        </authorList>
    </citation>
    <scope>NUCLEOTIDE SEQUENCE</scope>
    <source>
        <strain evidence="4">DSM 1903</strain>
    </source>
</reference>
<evidence type="ECO:0000259" key="3">
    <source>
        <dbReference type="SMART" id="SM00909"/>
    </source>
</evidence>
<keyword evidence="2" id="KW-0812">Transmembrane</keyword>
<comment type="caution">
    <text evidence="4">The sequence shown here is derived from an EMBL/GenBank/DDBJ whole genome shotgun (WGS) entry which is preliminary data.</text>
</comment>
<evidence type="ECO:0000256" key="1">
    <source>
        <dbReference type="SAM" id="MobiDB-lite"/>
    </source>
</evidence>
<dbReference type="Pfam" id="PF10646">
    <property type="entry name" value="Germane"/>
    <property type="match status" value="1"/>
</dbReference>
<feature type="transmembrane region" description="Helical" evidence="2">
    <location>
        <begin position="12"/>
        <end position="30"/>
    </location>
</feature>
<dbReference type="InterPro" id="IPR019606">
    <property type="entry name" value="GerMN"/>
</dbReference>
<name>A0AAE3EJD6_9SPIR</name>
<keyword evidence="5" id="KW-1185">Reference proteome</keyword>
<dbReference type="AlphaFoldDB" id="A0AAE3EJD6"/>
<accession>A0AAE3EJD6</accession>